<dbReference type="PROSITE" id="PS51118">
    <property type="entry name" value="HTH_HXLR"/>
    <property type="match status" value="1"/>
</dbReference>
<name>A0A2H5EZZ7_9RHOB</name>
<evidence type="ECO:0000256" key="3">
    <source>
        <dbReference type="ARBA" id="ARBA00023163"/>
    </source>
</evidence>
<keyword evidence="2" id="KW-0238">DNA-binding</keyword>
<keyword evidence="6" id="KW-1185">Reference proteome</keyword>
<dbReference type="InterPro" id="IPR036388">
    <property type="entry name" value="WH-like_DNA-bd_sf"/>
</dbReference>
<dbReference type="InterPro" id="IPR002577">
    <property type="entry name" value="HTH_HxlR"/>
</dbReference>
<dbReference type="Gene3D" id="1.10.10.10">
    <property type="entry name" value="Winged helix-like DNA-binding domain superfamily/Winged helix DNA-binding domain"/>
    <property type="match status" value="1"/>
</dbReference>
<organism evidence="5 6">
    <name type="scientific">Paracoccus zhejiangensis</name>
    <dbReference type="NCBI Taxonomy" id="1077935"/>
    <lineage>
        <taxon>Bacteria</taxon>
        <taxon>Pseudomonadati</taxon>
        <taxon>Pseudomonadota</taxon>
        <taxon>Alphaproteobacteria</taxon>
        <taxon>Rhodobacterales</taxon>
        <taxon>Paracoccaceae</taxon>
        <taxon>Paracoccus</taxon>
    </lineage>
</organism>
<dbReference type="PANTHER" id="PTHR33204">
    <property type="entry name" value="TRANSCRIPTIONAL REGULATOR, MARR FAMILY"/>
    <property type="match status" value="1"/>
</dbReference>
<dbReference type="AlphaFoldDB" id="A0A2H5EZZ7"/>
<accession>A0A2H5EZZ7</accession>
<proteinExistence type="predicted"/>
<dbReference type="SUPFAM" id="SSF46785">
    <property type="entry name" value="Winged helix' DNA-binding domain"/>
    <property type="match status" value="1"/>
</dbReference>
<sequence>MLDACRPVRLTLSRIGDKWSVLIVMALCGGPRRFNELKRAIDGISQRMLTLTLRGMERDGLISRTVHPTTPPRVEYALTDLGRTLREPIEALGQWAVENESRIRAAQERFDAAG</sequence>
<dbReference type="Pfam" id="PF01638">
    <property type="entry name" value="HxlR"/>
    <property type="match status" value="1"/>
</dbReference>
<evidence type="ECO:0000313" key="6">
    <source>
        <dbReference type="Proteomes" id="UP000234530"/>
    </source>
</evidence>
<protein>
    <submittedName>
        <fullName evidence="5">Transcriptional regulator</fullName>
    </submittedName>
</protein>
<feature type="domain" description="HTH hxlR-type" evidence="4">
    <location>
        <begin position="5"/>
        <end position="104"/>
    </location>
</feature>
<dbReference type="Proteomes" id="UP000234530">
    <property type="component" value="Chromosome"/>
</dbReference>
<dbReference type="GO" id="GO:0003677">
    <property type="term" value="F:DNA binding"/>
    <property type="evidence" value="ECO:0007669"/>
    <property type="project" value="UniProtKB-KW"/>
</dbReference>
<keyword evidence="3" id="KW-0804">Transcription</keyword>
<evidence type="ECO:0000259" key="4">
    <source>
        <dbReference type="PROSITE" id="PS51118"/>
    </source>
</evidence>
<dbReference type="KEGG" id="pzh:CX676_12365"/>
<reference evidence="5 6" key="1">
    <citation type="journal article" date="2013" name="Antonie Van Leeuwenhoek">
        <title>Paracoccus zhejiangensis sp. nov., isolated from activated sludge in wastewater-treatment system.</title>
        <authorList>
            <person name="Wu Z.G."/>
            <person name="Zhang D.F."/>
            <person name="Liu Y.L."/>
            <person name="Wang F."/>
            <person name="Jiang X."/>
            <person name="Li C."/>
            <person name="Li S.P."/>
            <person name="Hong Q."/>
            <person name="Li W.J."/>
        </authorList>
    </citation>
    <scope>NUCLEOTIDE SEQUENCE [LARGE SCALE GENOMIC DNA]</scope>
    <source>
        <strain evidence="5 6">J6</strain>
    </source>
</reference>
<evidence type="ECO:0000313" key="5">
    <source>
        <dbReference type="EMBL" id="AUH64866.1"/>
    </source>
</evidence>
<dbReference type="InterPro" id="IPR036390">
    <property type="entry name" value="WH_DNA-bd_sf"/>
</dbReference>
<keyword evidence="1" id="KW-0805">Transcription regulation</keyword>
<evidence type="ECO:0000256" key="2">
    <source>
        <dbReference type="ARBA" id="ARBA00023125"/>
    </source>
</evidence>
<dbReference type="OrthoDB" id="9800350at2"/>
<dbReference type="PANTHER" id="PTHR33204:SF39">
    <property type="entry name" value="TRANSCRIPTIONAL REGULATORY PROTEIN"/>
    <property type="match status" value="1"/>
</dbReference>
<dbReference type="EMBL" id="CP025430">
    <property type="protein sequence ID" value="AUH64866.1"/>
    <property type="molecule type" value="Genomic_DNA"/>
</dbReference>
<evidence type="ECO:0000256" key="1">
    <source>
        <dbReference type="ARBA" id="ARBA00023015"/>
    </source>
</evidence>
<gene>
    <name evidence="5" type="ORF">CX676_12365</name>
</gene>